<name>A0A1N6S335_9SPHI</name>
<evidence type="ECO:0000313" key="1">
    <source>
        <dbReference type="EMBL" id="MBB6108504.1"/>
    </source>
</evidence>
<reference evidence="3 4" key="1">
    <citation type="submission" date="2020-08" db="EMBL/GenBank/DDBJ databases">
        <title>Genomic Encyclopedia of Type Strains, Phase IV (KMG-V): Genome sequencing to study the core and pangenomes of soil and plant-associated prokaryotes.</title>
        <authorList>
            <person name="Whitman W."/>
        </authorList>
    </citation>
    <scope>NUCLEOTIDE SEQUENCE [LARGE SCALE GENOMIC DNA]</scope>
    <source>
        <strain evidence="1 3">ANJLi2</strain>
        <strain evidence="2 4">MP601</strain>
    </source>
</reference>
<dbReference type="EMBL" id="JACHCB010000002">
    <property type="protein sequence ID" value="MBB6108504.1"/>
    <property type="molecule type" value="Genomic_DNA"/>
</dbReference>
<organism evidence="2 4">
    <name type="scientific">Mucilaginibacter lappiensis</name>
    <dbReference type="NCBI Taxonomy" id="354630"/>
    <lineage>
        <taxon>Bacteria</taxon>
        <taxon>Pseudomonadati</taxon>
        <taxon>Bacteroidota</taxon>
        <taxon>Sphingobacteriia</taxon>
        <taxon>Sphingobacteriales</taxon>
        <taxon>Sphingobacteriaceae</taxon>
        <taxon>Mucilaginibacter</taxon>
    </lineage>
</organism>
<keyword evidence="3" id="KW-1185">Reference proteome</keyword>
<dbReference type="EMBL" id="JACHCA010000009">
    <property type="protein sequence ID" value="MBB6129503.1"/>
    <property type="molecule type" value="Genomic_DNA"/>
</dbReference>
<dbReference type="AlphaFoldDB" id="A0A1N6S335"/>
<evidence type="ECO:0000313" key="4">
    <source>
        <dbReference type="Proteomes" id="UP000548326"/>
    </source>
</evidence>
<accession>A0A1N6S335</accession>
<sequence>MTLFKSPPTFRIPGAVKYFALLLTISLGSSCGTTLKTVTPIQADHPYKKIALTVIDTHDELRDFSKQSFDSIVNPVFNNLKDMPERTVLEDKFAGKLSSSETSIIKSADVFKIHENISYADYLNRLRNSGAEAVLIISLNTHRAIIHDSNNTVTGSNPSYSILYYLVDLTSAQQVWLGNDRVVFPVENVSAGDVNRALYKAGFISKPEKSKIE</sequence>
<gene>
    <name evidence="2" type="ORF">HDF22_003629</name>
    <name evidence="1" type="ORF">HDF23_001239</name>
</gene>
<dbReference type="RefSeq" id="WP_076371150.1">
    <property type="nucleotide sequence ID" value="NZ_FTMG01000002.1"/>
</dbReference>
<proteinExistence type="predicted"/>
<dbReference type="Proteomes" id="UP000548326">
    <property type="component" value="Unassembled WGS sequence"/>
</dbReference>
<evidence type="ECO:0008006" key="5">
    <source>
        <dbReference type="Google" id="ProtNLM"/>
    </source>
</evidence>
<dbReference type="PROSITE" id="PS51257">
    <property type="entry name" value="PROKAR_LIPOPROTEIN"/>
    <property type="match status" value="1"/>
</dbReference>
<dbReference type="STRING" id="354630.SAMN05421821_102260"/>
<dbReference type="Proteomes" id="UP000541583">
    <property type="component" value="Unassembled WGS sequence"/>
</dbReference>
<comment type="caution">
    <text evidence="2">The sequence shown here is derived from an EMBL/GenBank/DDBJ whole genome shotgun (WGS) entry which is preliminary data.</text>
</comment>
<evidence type="ECO:0000313" key="3">
    <source>
        <dbReference type="Proteomes" id="UP000541583"/>
    </source>
</evidence>
<evidence type="ECO:0000313" key="2">
    <source>
        <dbReference type="EMBL" id="MBB6129503.1"/>
    </source>
</evidence>
<protein>
    <recommendedName>
        <fullName evidence="5">Lipoprotein</fullName>
    </recommendedName>
</protein>